<organism evidence="2 3">
    <name type="scientific">Brevibacterium jeotgali</name>
    <dbReference type="NCBI Taxonomy" id="1262550"/>
    <lineage>
        <taxon>Bacteria</taxon>
        <taxon>Bacillati</taxon>
        <taxon>Actinomycetota</taxon>
        <taxon>Actinomycetes</taxon>
        <taxon>Micrococcales</taxon>
        <taxon>Brevibacteriaceae</taxon>
        <taxon>Brevibacterium</taxon>
    </lineage>
</organism>
<gene>
    <name evidence="2" type="ORF">BJEO58_01034</name>
</gene>
<evidence type="ECO:0000313" key="2">
    <source>
        <dbReference type="EMBL" id="SMY11449.1"/>
    </source>
</evidence>
<name>A0A2H1L3N1_9MICO</name>
<dbReference type="InterPro" id="IPR018656">
    <property type="entry name" value="DUF2087"/>
</dbReference>
<evidence type="ECO:0000259" key="1">
    <source>
        <dbReference type="Pfam" id="PF09860"/>
    </source>
</evidence>
<protein>
    <recommendedName>
        <fullName evidence="1">DUF2087 domain-containing protein</fullName>
    </recommendedName>
</protein>
<sequence>MTTHSDFKKLVRARMERTGENYTSALAALNLDRDAARAQHERLIRSHFEDGRLEDGRLLRIPARRRPRFAVVLELLARFEPGATYSESQVNAILREVHEDVAHLRRELVDYRLLERDSRGTYWVTATAPVRDANEAQETGDWERIWLPEFLGGAQR</sequence>
<dbReference type="Proteomes" id="UP000234462">
    <property type="component" value="Unassembled WGS sequence"/>
</dbReference>
<dbReference type="OrthoDB" id="529288at2"/>
<dbReference type="RefSeq" id="WP_101588339.1">
    <property type="nucleotide sequence ID" value="NZ_FXZM01000004.1"/>
</dbReference>
<proteinExistence type="predicted"/>
<accession>A0A2H1L3N1</accession>
<dbReference type="AlphaFoldDB" id="A0A2H1L3N1"/>
<evidence type="ECO:0000313" key="3">
    <source>
        <dbReference type="Proteomes" id="UP000234462"/>
    </source>
</evidence>
<reference evidence="3" key="1">
    <citation type="submission" date="2017-03" db="EMBL/GenBank/DDBJ databases">
        <authorList>
            <person name="Monnet C."/>
        </authorList>
    </citation>
    <scope>NUCLEOTIDE SEQUENCE [LARGE SCALE GENOMIC DNA]</scope>
    <source>
        <strain evidence="3">SJ5-8</strain>
    </source>
</reference>
<dbReference type="Pfam" id="PF09860">
    <property type="entry name" value="DUF2087"/>
    <property type="match status" value="1"/>
</dbReference>
<dbReference type="EMBL" id="FXZM01000004">
    <property type="protein sequence ID" value="SMY11449.1"/>
    <property type="molecule type" value="Genomic_DNA"/>
</dbReference>
<keyword evidence="3" id="KW-1185">Reference proteome</keyword>
<feature type="domain" description="DUF2087" evidence="1">
    <location>
        <begin position="57"/>
        <end position="123"/>
    </location>
</feature>